<dbReference type="Proteomes" id="UP000017836">
    <property type="component" value="Unassembled WGS sequence"/>
</dbReference>
<evidence type="ECO:0000313" key="2">
    <source>
        <dbReference type="Proteomes" id="UP000017836"/>
    </source>
</evidence>
<keyword evidence="2" id="KW-1185">Reference proteome</keyword>
<evidence type="ECO:0000313" key="1">
    <source>
        <dbReference type="EMBL" id="ERN15147.1"/>
    </source>
</evidence>
<accession>U5D183</accession>
<organism evidence="1 2">
    <name type="scientific">Amborella trichopoda</name>
    <dbReference type="NCBI Taxonomy" id="13333"/>
    <lineage>
        <taxon>Eukaryota</taxon>
        <taxon>Viridiplantae</taxon>
        <taxon>Streptophyta</taxon>
        <taxon>Embryophyta</taxon>
        <taxon>Tracheophyta</taxon>
        <taxon>Spermatophyta</taxon>
        <taxon>Magnoliopsida</taxon>
        <taxon>Amborellales</taxon>
        <taxon>Amborellaceae</taxon>
        <taxon>Amborella</taxon>
    </lineage>
</organism>
<reference evidence="2" key="1">
    <citation type="journal article" date="2013" name="Science">
        <title>The Amborella genome and the evolution of flowering plants.</title>
        <authorList>
            <consortium name="Amborella Genome Project"/>
        </authorList>
    </citation>
    <scope>NUCLEOTIDE SEQUENCE [LARGE SCALE GENOMIC DNA]</scope>
</reference>
<protein>
    <submittedName>
        <fullName evidence="1">Uncharacterized protein</fullName>
    </submittedName>
</protein>
<dbReference type="Gramene" id="ERN15147">
    <property type="protein sequence ID" value="ERN15147"/>
    <property type="gene ID" value="AMTR_s00056p00129190"/>
</dbReference>
<proteinExistence type="predicted"/>
<dbReference type="EMBL" id="KI392510">
    <property type="protein sequence ID" value="ERN15147.1"/>
    <property type="molecule type" value="Genomic_DNA"/>
</dbReference>
<dbReference type="HOGENOM" id="CLU_2944773_0_0_1"/>
<gene>
    <name evidence="1" type="ORF">AMTR_s00056p00129190</name>
</gene>
<dbReference type="AlphaFoldDB" id="U5D183"/>
<sequence>MVDLLAIVVVEENPEPQVLEERVDEVVPDAMNLIAADDSILEGNLQDHLALVTTEDPPPL</sequence>
<name>U5D183_AMBTC</name>